<evidence type="ECO:0000313" key="2">
    <source>
        <dbReference type="Proteomes" id="UP000789572"/>
    </source>
</evidence>
<dbReference type="Proteomes" id="UP000789572">
    <property type="component" value="Unassembled WGS sequence"/>
</dbReference>
<feature type="non-terminal residue" evidence="1">
    <location>
        <position position="47"/>
    </location>
</feature>
<dbReference type="AlphaFoldDB" id="A0A9N9DW93"/>
<proteinExistence type="predicted"/>
<evidence type="ECO:0000313" key="1">
    <source>
        <dbReference type="EMBL" id="CAG8650755.1"/>
    </source>
</evidence>
<reference evidence="1" key="1">
    <citation type="submission" date="2021-06" db="EMBL/GenBank/DDBJ databases">
        <authorList>
            <person name="Kallberg Y."/>
            <person name="Tangrot J."/>
            <person name="Rosling A."/>
        </authorList>
    </citation>
    <scope>NUCLEOTIDE SEQUENCE</scope>
    <source>
        <strain evidence="1">IA702</strain>
    </source>
</reference>
<dbReference type="EMBL" id="CAJVPJ010004311">
    <property type="protein sequence ID" value="CAG8650755.1"/>
    <property type="molecule type" value="Genomic_DNA"/>
</dbReference>
<protein>
    <submittedName>
        <fullName evidence="1">2898_t:CDS:1</fullName>
    </submittedName>
</protein>
<accession>A0A9N9DW93</accession>
<gene>
    <name evidence="1" type="ORF">POCULU_LOCUS9936</name>
</gene>
<comment type="caution">
    <text evidence="1">The sequence shown here is derived from an EMBL/GenBank/DDBJ whole genome shotgun (WGS) entry which is preliminary data.</text>
</comment>
<name>A0A9N9DW93_9GLOM</name>
<sequence length="47" mass="5569">MTFKNHAKHLKFRRNPEARDVDDFFKSFPASAWFLSKMSLNGPNRPM</sequence>
<organism evidence="1 2">
    <name type="scientific">Paraglomus occultum</name>
    <dbReference type="NCBI Taxonomy" id="144539"/>
    <lineage>
        <taxon>Eukaryota</taxon>
        <taxon>Fungi</taxon>
        <taxon>Fungi incertae sedis</taxon>
        <taxon>Mucoromycota</taxon>
        <taxon>Glomeromycotina</taxon>
        <taxon>Glomeromycetes</taxon>
        <taxon>Paraglomerales</taxon>
        <taxon>Paraglomeraceae</taxon>
        <taxon>Paraglomus</taxon>
    </lineage>
</organism>
<keyword evidence="2" id="KW-1185">Reference proteome</keyword>